<evidence type="ECO:0000256" key="1">
    <source>
        <dbReference type="SAM" id="MobiDB-lite"/>
    </source>
</evidence>
<evidence type="ECO:0000313" key="2">
    <source>
        <dbReference type="EMBL" id="CAF1405966.1"/>
    </source>
</evidence>
<dbReference type="EMBL" id="CAJNOT010003912">
    <property type="protein sequence ID" value="CAF1405966.1"/>
    <property type="molecule type" value="Genomic_DNA"/>
</dbReference>
<feature type="non-terminal residue" evidence="2">
    <location>
        <position position="1"/>
    </location>
</feature>
<accession>A0A815L841</accession>
<name>A0A815L841_9BILA</name>
<feature type="region of interest" description="Disordered" evidence="1">
    <location>
        <begin position="32"/>
        <end position="71"/>
    </location>
</feature>
<protein>
    <submittedName>
        <fullName evidence="2">Uncharacterized protein</fullName>
    </submittedName>
</protein>
<reference evidence="2" key="1">
    <citation type="submission" date="2021-02" db="EMBL/GenBank/DDBJ databases">
        <authorList>
            <person name="Nowell W R."/>
        </authorList>
    </citation>
    <scope>NUCLEOTIDE SEQUENCE</scope>
</reference>
<feature type="compositionally biased region" description="Basic residues" evidence="1">
    <location>
        <begin position="48"/>
        <end position="60"/>
    </location>
</feature>
<sequence length="314" mass="36979">MADKQRYPYDQEHWWRDFLPNQVHRPFDIVSSLPKQQQQPQLIATKPEKKKTKKKKKSRGNRAEQNFQRRLRNPNLNDETRAFLIQATAKRKREQQQSVPNTTIEVNKSSHQISHMAEDTQMMEIPFDKIIPKSNPKIRKRYTSTKIDRHLSQSFSRLSISQGYSKKKKIKNIQTNNIALQMIDDLNDQAKLSAPMLRSTFVPQYLTVSDRKFKDMLLNVVPDGHKIYERVTAGIWAPRVLKSEAKQHYTCVSYGRSEKLVEQRQKTIQHQMNRTNHELQQQLIYLPEWTENVQPFIDSKFLSSAVEAMVKHGQ</sequence>
<comment type="caution">
    <text evidence="2">The sequence shown here is derived from an EMBL/GenBank/DDBJ whole genome shotgun (WGS) entry which is preliminary data.</text>
</comment>
<dbReference type="AlphaFoldDB" id="A0A815L841"/>
<organism evidence="2 3">
    <name type="scientific">Rotaria sordida</name>
    <dbReference type="NCBI Taxonomy" id="392033"/>
    <lineage>
        <taxon>Eukaryota</taxon>
        <taxon>Metazoa</taxon>
        <taxon>Spiralia</taxon>
        <taxon>Gnathifera</taxon>
        <taxon>Rotifera</taxon>
        <taxon>Eurotatoria</taxon>
        <taxon>Bdelloidea</taxon>
        <taxon>Philodinida</taxon>
        <taxon>Philodinidae</taxon>
        <taxon>Rotaria</taxon>
    </lineage>
</organism>
<evidence type="ECO:0000313" key="3">
    <source>
        <dbReference type="Proteomes" id="UP000663864"/>
    </source>
</evidence>
<proteinExistence type="predicted"/>
<gene>
    <name evidence="2" type="ORF">ZHD862_LOCUS33338</name>
</gene>
<dbReference type="Proteomes" id="UP000663864">
    <property type="component" value="Unassembled WGS sequence"/>
</dbReference>